<dbReference type="Proteomes" id="UP000000268">
    <property type="component" value="Plasmid pREB1"/>
</dbReference>
<geneLocation type="plasmid" evidence="1 2">
    <name>pREB1</name>
</geneLocation>
<name>A8ZL10_ACAM1</name>
<dbReference type="AlphaFoldDB" id="A8ZL10"/>
<reference evidence="1 2" key="1">
    <citation type="journal article" date="2008" name="Proc. Natl. Acad. Sci. U.S.A.">
        <title>Niche adaptation and genome expansion in the chlorophyll d-producing cyanobacterium Acaryochloris marina.</title>
        <authorList>
            <person name="Swingley W.D."/>
            <person name="Chen M."/>
            <person name="Cheung P.C."/>
            <person name="Conrad A.L."/>
            <person name="Dejesa L.C."/>
            <person name="Hao J."/>
            <person name="Honchak B.M."/>
            <person name="Karbach L.E."/>
            <person name="Kurdoglu A."/>
            <person name="Lahiri S."/>
            <person name="Mastrian S.D."/>
            <person name="Miyashita H."/>
            <person name="Page L."/>
            <person name="Ramakrishna P."/>
            <person name="Satoh S."/>
            <person name="Sattley W.M."/>
            <person name="Shimada Y."/>
            <person name="Taylor H.L."/>
            <person name="Tomo T."/>
            <person name="Tsuchiya T."/>
            <person name="Wang Z.T."/>
            <person name="Raymond J."/>
            <person name="Mimuro M."/>
            <person name="Blankenship R.E."/>
            <person name="Touchman J.W."/>
        </authorList>
    </citation>
    <scope>NUCLEOTIDE SEQUENCE [LARGE SCALE GENOMIC DNA]</scope>
    <source>
        <strain evidence="2">MBIC 11017</strain>
        <plasmid evidence="2">Plasmid pREB1</plasmid>
    </source>
</reference>
<sequence>MDTVRVGQEVLSARVSDVISNLDEAEWVDVQKLRETQNQAMSSIRLPISSN</sequence>
<keyword evidence="2" id="KW-1185">Reference proteome</keyword>
<dbReference type="HOGENOM" id="CLU_3094369_0_0_3"/>
<keyword evidence="1" id="KW-0614">Plasmid</keyword>
<organism evidence="1 2">
    <name type="scientific">Acaryochloris marina (strain MBIC 11017)</name>
    <dbReference type="NCBI Taxonomy" id="329726"/>
    <lineage>
        <taxon>Bacteria</taxon>
        <taxon>Bacillati</taxon>
        <taxon>Cyanobacteriota</taxon>
        <taxon>Cyanophyceae</taxon>
        <taxon>Acaryochloridales</taxon>
        <taxon>Acaryochloridaceae</taxon>
        <taxon>Acaryochloris</taxon>
    </lineage>
</organism>
<dbReference type="EMBL" id="CP000838">
    <property type="protein sequence ID" value="ABW31478.1"/>
    <property type="molecule type" value="Genomic_DNA"/>
</dbReference>
<accession>A8ZL10</accession>
<evidence type="ECO:0000313" key="1">
    <source>
        <dbReference type="EMBL" id="ABW31478.1"/>
    </source>
</evidence>
<evidence type="ECO:0000313" key="2">
    <source>
        <dbReference type="Proteomes" id="UP000000268"/>
    </source>
</evidence>
<dbReference type="KEGG" id="amr:AM1_A0360"/>
<gene>
    <name evidence="1" type="ordered locus">AM1_A0360</name>
</gene>
<protein>
    <submittedName>
        <fullName evidence="1">Uncharacterized protein</fullName>
    </submittedName>
</protein>
<proteinExistence type="predicted"/>